<feature type="region of interest" description="Disordered" evidence="1">
    <location>
        <begin position="51"/>
        <end position="78"/>
    </location>
</feature>
<gene>
    <name evidence="2" type="ORF">H257_08401</name>
</gene>
<evidence type="ECO:0000256" key="1">
    <source>
        <dbReference type="SAM" id="MobiDB-lite"/>
    </source>
</evidence>
<dbReference type="STRING" id="112090.W4GEU9"/>
<dbReference type="GeneID" id="20810397"/>
<proteinExistence type="predicted"/>
<organism evidence="2">
    <name type="scientific">Aphanomyces astaci</name>
    <name type="common">Crayfish plague agent</name>
    <dbReference type="NCBI Taxonomy" id="112090"/>
    <lineage>
        <taxon>Eukaryota</taxon>
        <taxon>Sar</taxon>
        <taxon>Stramenopiles</taxon>
        <taxon>Oomycota</taxon>
        <taxon>Saprolegniomycetes</taxon>
        <taxon>Saprolegniales</taxon>
        <taxon>Verrucalvaceae</taxon>
        <taxon>Aphanomyces</taxon>
    </lineage>
</organism>
<dbReference type="AlphaFoldDB" id="W4GEU9"/>
<name>W4GEU9_APHAT</name>
<sequence length="263" mass="29163">MRPLTDNTSALTWSSSLARNNAFSQELNRCLGLHHALHHLHVSASHIPGAINTHPDAGSRASREPYRPNWQSATAGWTPSPIPPQLRHAYRSSLIFTAPHWPHPGGLVTTKHGPATNIHNIPRNGYPLHRPRTPTKSSGPLRSWFSSFFYSKYQAVSGKPTNQTLQYSDVTFLDHVGRETSDYGAIRTVQVLVRSSKSDQQGRNRGSATPREIRSLVVMPSRTSSLGAQTSRANDRCNAQRTVMLNIKAAAHHVRIHQQSQSV</sequence>
<dbReference type="VEuPathDB" id="FungiDB:H257_08401"/>
<evidence type="ECO:0000313" key="2">
    <source>
        <dbReference type="EMBL" id="ETV78222.1"/>
    </source>
</evidence>
<accession>W4GEU9</accession>
<dbReference type="EMBL" id="KI913131">
    <property type="protein sequence ID" value="ETV78222.1"/>
    <property type="molecule type" value="Genomic_DNA"/>
</dbReference>
<reference evidence="2" key="1">
    <citation type="submission" date="2013-12" db="EMBL/GenBank/DDBJ databases">
        <title>The Genome Sequence of Aphanomyces astaci APO3.</title>
        <authorList>
            <consortium name="The Broad Institute Genomics Platform"/>
            <person name="Russ C."/>
            <person name="Tyler B."/>
            <person name="van West P."/>
            <person name="Dieguez-Uribeondo J."/>
            <person name="Young S.K."/>
            <person name="Zeng Q."/>
            <person name="Gargeya S."/>
            <person name="Fitzgerald M."/>
            <person name="Abouelleil A."/>
            <person name="Alvarado L."/>
            <person name="Chapman S.B."/>
            <person name="Gainer-Dewar J."/>
            <person name="Goldberg J."/>
            <person name="Griggs A."/>
            <person name="Gujja S."/>
            <person name="Hansen M."/>
            <person name="Howarth C."/>
            <person name="Imamovic A."/>
            <person name="Ireland A."/>
            <person name="Larimer J."/>
            <person name="McCowan C."/>
            <person name="Murphy C."/>
            <person name="Pearson M."/>
            <person name="Poon T.W."/>
            <person name="Priest M."/>
            <person name="Roberts A."/>
            <person name="Saif S."/>
            <person name="Shea T."/>
            <person name="Sykes S."/>
            <person name="Wortman J."/>
            <person name="Nusbaum C."/>
            <person name="Birren B."/>
        </authorList>
    </citation>
    <scope>NUCLEOTIDE SEQUENCE [LARGE SCALE GENOMIC DNA]</scope>
    <source>
        <strain evidence="2">APO3</strain>
    </source>
</reference>
<dbReference type="RefSeq" id="XP_009832559.1">
    <property type="nucleotide sequence ID" value="XM_009834257.1"/>
</dbReference>
<protein>
    <submittedName>
        <fullName evidence="2">Uncharacterized protein</fullName>
    </submittedName>
</protein>